<protein>
    <recommendedName>
        <fullName evidence="3">Arrestin C-terminal-like domain-containing protein</fullName>
    </recommendedName>
</protein>
<proteinExistence type="inferred from homology"/>
<dbReference type="GO" id="GO:0015031">
    <property type="term" value="P:protein transport"/>
    <property type="evidence" value="ECO:0007669"/>
    <property type="project" value="TreeGrafter"/>
</dbReference>
<dbReference type="AlphaFoldDB" id="A0A0L0CGD8"/>
<dbReference type="InterPro" id="IPR011021">
    <property type="entry name" value="Arrestin-like_N"/>
</dbReference>
<dbReference type="InterPro" id="IPR011022">
    <property type="entry name" value="Arrestin_C-like"/>
</dbReference>
<dbReference type="SMART" id="SM01017">
    <property type="entry name" value="Arrestin_C"/>
    <property type="match status" value="1"/>
</dbReference>
<dbReference type="STRING" id="7375.A0A0L0CGD8"/>
<name>A0A0L0CGD8_LUCCU</name>
<dbReference type="PANTHER" id="PTHR11188">
    <property type="entry name" value="ARRESTIN DOMAIN CONTAINING PROTEIN"/>
    <property type="match status" value="1"/>
</dbReference>
<dbReference type="SUPFAM" id="SSF81296">
    <property type="entry name" value="E set domains"/>
    <property type="match status" value="2"/>
</dbReference>
<organism evidence="4 5">
    <name type="scientific">Lucilia cuprina</name>
    <name type="common">Green bottle fly</name>
    <name type="synonym">Australian sheep blowfly</name>
    <dbReference type="NCBI Taxonomy" id="7375"/>
    <lineage>
        <taxon>Eukaryota</taxon>
        <taxon>Metazoa</taxon>
        <taxon>Ecdysozoa</taxon>
        <taxon>Arthropoda</taxon>
        <taxon>Hexapoda</taxon>
        <taxon>Insecta</taxon>
        <taxon>Pterygota</taxon>
        <taxon>Neoptera</taxon>
        <taxon>Endopterygota</taxon>
        <taxon>Diptera</taxon>
        <taxon>Brachycera</taxon>
        <taxon>Muscomorpha</taxon>
        <taxon>Oestroidea</taxon>
        <taxon>Calliphoridae</taxon>
        <taxon>Luciliinae</taxon>
        <taxon>Lucilia</taxon>
    </lineage>
</organism>
<dbReference type="GO" id="GO:0005737">
    <property type="term" value="C:cytoplasm"/>
    <property type="evidence" value="ECO:0007669"/>
    <property type="project" value="TreeGrafter"/>
</dbReference>
<dbReference type="OrthoDB" id="7984729at2759"/>
<keyword evidence="2" id="KW-0716">Sensory transduction</keyword>
<dbReference type="Pfam" id="PF00339">
    <property type="entry name" value="Arrestin_N"/>
    <property type="match status" value="1"/>
</dbReference>
<evidence type="ECO:0000313" key="4">
    <source>
        <dbReference type="EMBL" id="KNC30559.1"/>
    </source>
</evidence>
<dbReference type="InterPro" id="IPR014756">
    <property type="entry name" value="Ig_E-set"/>
</dbReference>
<reference evidence="4 5" key="1">
    <citation type="journal article" date="2015" name="Nat. Commun.">
        <title>Lucilia cuprina genome unlocks parasitic fly biology to underpin future interventions.</title>
        <authorList>
            <person name="Anstead C.A."/>
            <person name="Korhonen P.K."/>
            <person name="Young N.D."/>
            <person name="Hall R.S."/>
            <person name="Jex A.R."/>
            <person name="Murali S.C."/>
            <person name="Hughes D.S."/>
            <person name="Lee S.F."/>
            <person name="Perry T."/>
            <person name="Stroehlein A.J."/>
            <person name="Ansell B.R."/>
            <person name="Breugelmans B."/>
            <person name="Hofmann A."/>
            <person name="Qu J."/>
            <person name="Dugan S."/>
            <person name="Lee S.L."/>
            <person name="Chao H."/>
            <person name="Dinh H."/>
            <person name="Han Y."/>
            <person name="Doddapaneni H.V."/>
            <person name="Worley K.C."/>
            <person name="Muzny D.M."/>
            <person name="Ioannidis P."/>
            <person name="Waterhouse R.M."/>
            <person name="Zdobnov E.M."/>
            <person name="James P.J."/>
            <person name="Bagnall N.H."/>
            <person name="Kotze A.C."/>
            <person name="Gibbs R.A."/>
            <person name="Richards S."/>
            <person name="Batterham P."/>
            <person name="Gasser R.B."/>
        </authorList>
    </citation>
    <scope>NUCLEOTIDE SEQUENCE [LARGE SCALE GENOMIC DNA]</scope>
    <source>
        <strain evidence="4 5">LS</strain>
        <tissue evidence="4">Full body</tissue>
    </source>
</reference>
<gene>
    <name evidence="4" type="ORF">FF38_05566</name>
</gene>
<dbReference type="EMBL" id="JRES01000503">
    <property type="protein sequence ID" value="KNC30559.1"/>
    <property type="molecule type" value="Genomic_DNA"/>
</dbReference>
<feature type="domain" description="Arrestin C-terminal-like" evidence="3">
    <location>
        <begin position="171"/>
        <end position="302"/>
    </location>
</feature>
<evidence type="ECO:0000313" key="5">
    <source>
        <dbReference type="Proteomes" id="UP000037069"/>
    </source>
</evidence>
<dbReference type="InterPro" id="IPR050357">
    <property type="entry name" value="Arrestin_domain-protein"/>
</dbReference>
<dbReference type="Proteomes" id="UP000037069">
    <property type="component" value="Unassembled WGS sequence"/>
</dbReference>
<evidence type="ECO:0000259" key="3">
    <source>
        <dbReference type="SMART" id="SM01017"/>
    </source>
</evidence>
<dbReference type="PANTHER" id="PTHR11188:SF17">
    <property type="entry name" value="FI21816P1"/>
    <property type="match status" value="1"/>
</dbReference>
<dbReference type="InterPro" id="IPR014752">
    <property type="entry name" value="Arrestin-like_C"/>
</dbReference>
<comment type="caution">
    <text evidence="4">The sequence shown here is derived from an EMBL/GenBank/DDBJ whole genome shotgun (WGS) entry which is preliminary data.</text>
</comment>
<evidence type="ECO:0000256" key="1">
    <source>
        <dbReference type="ARBA" id="ARBA00005298"/>
    </source>
</evidence>
<evidence type="ECO:0000256" key="2">
    <source>
        <dbReference type="ARBA" id="ARBA00022606"/>
    </source>
</evidence>
<comment type="similarity">
    <text evidence="1">Belongs to the arrestin family.</text>
</comment>
<dbReference type="Gene3D" id="2.60.40.640">
    <property type="match status" value="2"/>
</dbReference>
<sequence length="330" mass="38435">MGLTGKILLDNNNKHIFSGDDINLTIEIESQEDVFIEEIFLNFRGEINVKWDDLINKPKDGKIIYIMQKFEGQQICADKHISIKIFNILGRGKHQYNIMLNIPFQIPQSVERKYGCIKYYLELGVCDKLGNNVLCIMPLVIKRIINICSKSEYKQPFQTTFQKTTYWGLCNSQPLRVILNLPTCSFVAGDSIKYFVSIQNFSNFMNLQRLSVILTQTDTYRALKPKERVKKVHTTLNLMMHHFNRQNHNGKFEGSLKLPYSLIPTSQESYLFEISYRLQFILVFKGFHTDGYISLPIIVENNREIFEKIADFTRLQMYPAPKCENLVCTV</sequence>
<dbReference type="Pfam" id="PF02752">
    <property type="entry name" value="Arrestin_C"/>
    <property type="match status" value="1"/>
</dbReference>
<accession>A0A0L0CGD8</accession>
<keyword evidence="5" id="KW-1185">Reference proteome</keyword>